<proteinExistence type="predicted"/>
<dbReference type="AlphaFoldDB" id="T1KGU8"/>
<accession>T1KGU8</accession>
<dbReference type="Proteomes" id="UP000015104">
    <property type="component" value="Unassembled WGS sequence"/>
</dbReference>
<dbReference type="EMBL" id="CAEY01000071">
    <property type="status" value="NOT_ANNOTATED_CDS"/>
    <property type="molecule type" value="Genomic_DNA"/>
</dbReference>
<keyword evidence="2" id="KW-1185">Reference proteome</keyword>
<reference evidence="2" key="1">
    <citation type="submission" date="2011-08" db="EMBL/GenBank/DDBJ databases">
        <authorList>
            <person name="Rombauts S."/>
        </authorList>
    </citation>
    <scope>NUCLEOTIDE SEQUENCE</scope>
    <source>
        <strain evidence="2">London</strain>
    </source>
</reference>
<organism evidence="1 2">
    <name type="scientific">Tetranychus urticae</name>
    <name type="common">Two-spotted spider mite</name>
    <dbReference type="NCBI Taxonomy" id="32264"/>
    <lineage>
        <taxon>Eukaryota</taxon>
        <taxon>Metazoa</taxon>
        <taxon>Ecdysozoa</taxon>
        <taxon>Arthropoda</taxon>
        <taxon>Chelicerata</taxon>
        <taxon>Arachnida</taxon>
        <taxon>Acari</taxon>
        <taxon>Acariformes</taxon>
        <taxon>Trombidiformes</taxon>
        <taxon>Prostigmata</taxon>
        <taxon>Eleutherengona</taxon>
        <taxon>Raphignathae</taxon>
        <taxon>Tetranychoidea</taxon>
        <taxon>Tetranychidae</taxon>
        <taxon>Tetranychus</taxon>
    </lineage>
</organism>
<dbReference type="HOGENOM" id="CLU_3406792_0_0_1"/>
<dbReference type="EnsemblMetazoa" id="tetur11g02080.1">
    <property type="protein sequence ID" value="tetur11g02080.1"/>
    <property type="gene ID" value="tetur11g02080"/>
</dbReference>
<protein>
    <submittedName>
        <fullName evidence="1">Uncharacterized protein</fullName>
    </submittedName>
</protein>
<name>T1KGU8_TETUR</name>
<evidence type="ECO:0000313" key="1">
    <source>
        <dbReference type="EnsemblMetazoa" id="tetur11g02080.1"/>
    </source>
</evidence>
<evidence type="ECO:0000313" key="2">
    <source>
        <dbReference type="Proteomes" id="UP000015104"/>
    </source>
</evidence>
<reference evidence="1" key="2">
    <citation type="submission" date="2015-06" db="UniProtKB">
        <authorList>
            <consortium name="EnsemblMetazoa"/>
        </authorList>
    </citation>
    <scope>IDENTIFICATION</scope>
</reference>
<sequence length="30" mass="3762">MNNFYSYFKIIYPFRNHKHSSIQFQFAFSV</sequence>